<name>A0ABT7PHP6_9BACT</name>
<sequence>MPDDLMNKPDSGLRQRRTFLRSALVSMFAANAVGGCRLAIGDDETPSTTKEPLLGIHDESMQWPPGWVGDEQIVMLLYPGFTALDLFGPHHMFVLMMGANVHLVAKTETPVLTDTNVEIRPTVTFDQCPKRPTIFFVPGGTGGTLDAAKDDETRRFVREVGEQADFVTSVCTGSVLLGASGLLKGYKATSHWITRDLLGEFGATPVDERVVVDRNRITGAGVTSGLDFGLKMVQDLRNQQYAEAVQLFAEYDPSPPIDKGSQAKADPQISGLLMHMHEPFRQMVRDLKALEP</sequence>
<organism evidence="2 3">
    <name type="scientific">Roseiconus lacunae</name>
    <dbReference type="NCBI Taxonomy" id="2605694"/>
    <lineage>
        <taxon>Bacteria</taxon>
        <taxon>Pseudomonadati</taxon>
        <taxon>Planctomycetota</taxon>
        <taxon>Planctomycetia</taxon>
        <taxon>Pirellulales</taxon>
        <taxon>Pirellulaceae</taxon>
        <taxon>Roseiconus</taxon>
    </lineage>
</organism>
<dbReference type="GO" id="GO:0016829">
    <property type="term" value="F:lyase activity"/>
    <property type="evidence" value="ECO:0007669"/>
    <property type="project" value="UniProtKB-KW"/>
</dbReference>
<gene>
    <name evidence="2" type="ORF">QTN89_09715</name>
</gene>
<dbReference type="InterPro" id="IPR052158">
    <property type="entry name" value="INH-QAR"/>
</dbReference>
<protein>
    <submittedName>
        <fullName evidence="2">DJ-1/PfpI family protein</fullName>
        <ecNumber evidence="2">4.2.1.-</ecNumber>
    </submittedName>
</protein>
<dbReference type="InterPro" id="IPR002818">
    <property type="entry name" value="DJ-1/PfpI"/>
</dbReference>
<dbReference type="EC" id="4.2.1.-" evidence="2"/>
<dbReference type="SUPFAM" id="SSF52317">
    <property type="entry name" value="Class I glutamine amidotransferase-like"/>
    <property type="match status" value="1"/>
</dbReference>
<dbReference type="CDD" id="cd03139">
    <property type="entry name" value="GATase1_PfpI_2"/>
    <property type="match status" value="1"/>
</dbReference>
<comment type="caution">
    <text evidence="2">The sequence shown here is derived from an EMBL/GenBank/DDBJ whole genome shotgun (WGS) entry which is preliminary data.</text>
</comment>
<dbReference type="PANTHER" id="PTHR43130:SF2">
    <property type="entry name" value="DJ-1_PFPI DOMAIN-CONTAINING PROTEIN"/>
    <property type="match status" value="1"/>
</dbReference>
<dbReference type="PANTHER" id="PTHR43130">
    <property type="entry name" value="ARAC-FAMILY TRANSCRIPTIONAL REGULATOR"/>
    <property type="match status" value="1"/>
</dbReference>
<reference evidence="2 3" key="1">
    <citation type="submission" date="2023-06" db="EMBL/GenBank/DDBJ databases">
        <title>Roseiconus lacunae JC819 isolated from Gulf of Mannar region, Tamil Nadu.</title>
        <authorList>
            <person name="Pk S."/>
            <person name="Ch S."/>
            <person name="Ch V.R."/>
        </authorList>
    </citation>
    <scope>NUCLEOTIDE SEQUENCE [LARGE SCALE GENOMIC DNA]</scope>
    <source>
        <strain evidence="2 3">JC819</strain>
    </source>
</reference>
<accession>A0ABT7PHP6</accession>
<dbReference type="Proteomes" id="UP001239462">
    <property type="component" value="Unassembled WGS sequence"/>
</dbReference>
<evidence type="ECO:0000313" key="2">
    <source>
        <dbReference type="EMBL" id="MDM4015706.1"/>
    </source>
</evidence>
<evidence type="ECO:0000313" key="3">
    <source>
        <dbReference type="Proteomes" id="UP001239462"/>
    </source>
</evidence>
<dbReference type="RefSeq" id="WP_289163212.1">
    <property type="nucleotide sequence ID" value="NZ_JASZZN010000006.1"/>
</dbReference>
<proteinExistence type="predicted"/>
<keyword evidence="3" id="KW-1185">Reference proteome</keyword>
<dbReference type="InterPro" id="IPR029062">
    <property type="entry name" value="Class_I_gatase-like"/>
</dbReference>
<dbReference type="Pfam" id="PF01965">
    <property type="entry name" value="DJ-1_PfpI"/>
    <property type="match status" value="1"/>
</dbReference>
<dbReference type="EMBL" id="JASZZN010000006">
    <property type="protein sequence ID" value="MDM4015706.1"/>
    <property type="molecule type" value="Genomic_DNA"/>
</dbReference>
<evidence type="ECO:0000259" key="1">
    <source>
        <dbReference type="Pfam" id="PF01965"/>
    </source>
</evidence>
<feature type="domain" description="DJ-1/PfpI" evidence="1">
    <location>
        <begin position="72"/>
        <end position="234"/>
    </location>
</feature>
<dbReference type="Gene3D" id="3.40.50.880">
    <property type="match status" value="1"/>
</dbReference>
<keyword evidence="2" id="KW-0456">Lyase</keyword>